<accession>A0A9D2PDS6</accession>
<gene>
    <name evidence="2" type="ORF">IAA04_08685</name>
</gene>
<keyword evidence="1" id="KW-1133">Transmembrane helix</keyword>
<protein>
    <submittedName>
        <fullName evidence="2">Uncharacterized protein</fullName>
    </submittedName>
</protein>
<sequence length="346" mass="37062">MKCPKCGLHIDGENGRCPFCQPGPETPAPGEGGKNSQKSSPIFLILGLGGAVLAAVTAVSVCIFAWFMILVPMYTDEMQSQEYSDTEPLYGPFAPVTVASGPIFSRDGISVSVQELIPDGQWGPELVLSLSNESGRSAALSVSAVSVNGFMNPVYFQQEIPDGGSVSSTLSLDGWSLDLCGISVLREIEIQFALMGEDSAAPLWQSDPVLICTEGADDFPESEESPARLLFEENGIRAFLLPIPPDSPLWQEDGPLMLVENRTDRPITFQAVHVMADGASTPASLYLTILPGKKAVEQLFLTELFLKEGSRVSAAFDVFDSATGERLLQTDLLNLNAPAAEENPFA</sequence>
<dbReference type="Proteomes" id="UP000823883">
    <property type="component" value="Unassembled WGS sequence"/>
</dbReference>
<reference evidence="2" key="1">
    <citation type="journal article" date="2021" name="PeerJ">
        <title>Extensive microbial diversity within the chicken gut microbiome revealed by metagenomics and culture.</title>
        <authorList>
            <person name="Gilroy R."/>
            <person name="Ravi A."/>
            <person name="Getino M."/>
            <person name="Pursley I."/>
            <person name="Horton D.L."/>
            <person name="Alikhan N.F."/>
            <person name="Baker D."/>
            <person name="Gharbi K."/>
            <person name="Hall N."/>
            <person name="Watson M."/>
            <person name="Adriaenssens E.M."/>
            <person name="Foster-Nyarko E."/>
            <person name="Jarju S."/>
            <person name="Secka A."/>
            <person name="Antonio M."/>
            <person name="Oren A."/>
            <person name="Chaudhuri R.R."/>
            <person name="La Ragione R."/>
            <person name="Hildebrand F."/>
            <person name="Pallen M.J."/>
        </authorList>
    </citation>
    <scope>NUCLEOTIDE SEQUENCE</scope>
    <source>
        <strain evidence="2">CHK183-5548</strain>
    </source>
</reference>
<evidence type="ECO:0000256" key="1">
    <source>
        <dbReference type="SAM" id="Phobius"/>
    </source>
</evidence>
<dbReference type="AlphaFoldDB" id="A0A9D2PDS6"/>
<feature type="transmembrane region" description="Helical" evidence="1">
    <location>
        <begin position="42"/>
        <end position="69"/>
    </location>
</feature>
<organism evidence="2 3">
    <name type="scientific">Candidatus Lachnoclostridium pullistercoris</name>
    <dbReference type="NCBI Taxonomy" id="2838632"/>
    <lineage>
        <taxon>Bacteria</taxon>
        <taxon>Bacillati</taxon>
        <taxon>Bacillota</taxon>
        <taxon>Clostridia</taxon>
        <taxon>Lachnospirales</taxon>
        <taxon>Lachnospiraceae</taxon>
    </lineage>
</organism>
<reference evidence="2" key="2">
    <citation type="submission" date="2021-04" db="EMBL/GenBank/DDBJ databases">
        <authorList>
            <person name="Gilroy R."/>
        </authorList>
    </citation>
    <scope>NUCLEOTIDE SEQUENCE</scope>
    <source>
        <strain evidence="2">CHK183-5548</strain>
    </source>
</reference>
<proteinExistence type="predicted"/>
<keyword evidence="1" id="KW-0472">Membrane</keyword>
<comment type="caution">
    <text evidence="2">The sequence shown here is derived from an EMBL/GenBank/DDBJ whole genome shotgun (WGS) entry which is preliminary data.</text>
</comment>
<keyword evidence="1" id="KW-0812">Transmembrane</keyword>
<dbReference type="EMBL" id="DWWL01000056">
    <property type="protein sequence ID" value="HJC48112.1"/>
    <property type="molecule type" value="Genomic_DNA"/>
</dbReference>
<evidence type="ECO:0000313" key="3">
    <source>
        <dbReference type="Proteomes" id="UP000823883"/>
    </source>
</evidence>
<name>A0A9D2PDS6_9FIRM</name>
<evidence type="ECO:0000313" key="2">
    <source>
        <dbReference type="EMBL" id="HJC48112.1"/>
    </source>
</evidence>